<evidence type="ECO:0000259" key="14">
    <source>
        <dbReference type="PROSITE" id="PS52029"/>
    </source>
</evidence>
<dbReference type="PANTHER" id="PTHR30582">
    <property type="entry name" value="L,D-TRANSPEPTIDASE"/>
    <property type="match status" value="1"/>
</dbReference>
<feature type="domain" description="L,D-TPase catalytic" evidence="14">
    <location>
        <begin position="127"/>
        <end position="243"/>
    </location>
</feature>
<dbReference type="GO" id="GO:0006508">
    <property type="term" value="P:proteolysis"/>
    <property type="evidence" value="ECO:0007669"/>
    <property type="project" value="InterPro"/>
</dbReference>
<evidence type="ECO:0000313" key="16">
    <source>
        <dbReference type="Proteomes" id="UP000177325"/>
    </source>
</evidence>
<evidence type="ECO:0000256" key="13">
    <source>
        <dbReference type="SAM" id="Phobius"/>
    </source>
</evidence>
<keyword evidence="4" id="KW-0732">Signal</keyword>
<evidence type="ECO:0000256" key="1">
    <source>
        <dbReference type="ARBA" id="ARBA00004752"/>
    </source>
</evidence>
<keyword evidence="13" id="KW-0812">Transmembrane</keyword>
<dbReference type="STRING" id="1798525.A3G90_04915"/>
<dbReference type="InterPro" id="IPR012338">
    <property type="entry name" value="Beta-lactam/transpept-like"/>
</dbReference>
<feature type="transmembrane region" description="Helical" evidence="13">
    <location>
        <begin position="50"/>
        <end position="73"/>
    </location>
</feature>
<evidence type="ECO:0000256" key="6">
    <source>
        <dbReference type="ARBA" id="ARBA00022960"/>
    </source>
</evidence>
<dbReference type="GO" id="GO:0071972">
    <property type="term" value="F:peptidoglycan L,D-transpeptidase activity"/>
    <property type="evidence" value="ECO:0007669"/>
    <property type="project" value="TreeGrafter"/>
</dbReference>
<keyword evidence="6 11" id="KW-0133">Cell shape</keyword>
<dbReference type="GO" id="GO:0016740">
    <property type="term" value="F:transferase activity"/>
    <property type="evidence" value="ECO:0007669"/>
    <property type="project" value="UniProtKB-KW"/>
</dbReference>
<dbReference type="GO" id="GO:0009002">
    <property type="term" value="F:serine-type D-Ala-D-Ala carboxypeptidase activity"/>
    <property type="evidence" value="ECO:0007669"/>
    <property type="project" value="InterPro"/>
</dbReference>
<dbReference type="Gene3D" id="2.40.440.10">
    <property type="entry name" value="L,D-transpeptidase catalytic domain-like"/>
    <property type="match status" value="1"/>
</dbReference>
<dbReference type="GO" id="GO:0008360">
    <property type="term" value="P:regulation of cell shape"/>
    <property type="evidence" value="ECO:0007669"/>
    <property type="project" value="UniProtKB-UniRule"/>
</dbReference>
<dbReference type="PRINTS" id="PR00725">
    <property type="entry name" value="DADACBPTASE1"/>
</dbReference>
<dbReference type="Pfam" id="PF00768">
    <property type="entry name" value="Peptidase_S11"/>
    <property type="match status" value="1"/>
</dbReference>
<keyword evidence="13" id="KW-0472">Membrane</keyword>
<dbReference type="InterPro" id="IPR018044">
    <property type="entry name" value="Peptidase_S11"/>
</dbReference>
<comment type="pathway">
    <text evidence="1 11">Cell wall biogenesis; peptidoglycan biosynthesis.</text>
</comment>
<keyword evidence="3" id="KW-0808">Transferase</keyword>
<dbReference type="AlphaFoldDB" id="A0A1F6FHM3"/>
<dbReference type="GO" id="GO:0071555">
    <property type="term" value="P:cell wall organization"/>
    <property type="evidence" value="ECO:0007669"/>
    <property type="project" value="UniProtKB-UniRule"/>
</dbReference>
<evidence type="ECO:0000313" key="15">
    <source>
        <dbReference type="EMBL" id="OGG85362.1"/>
    </source>
</evidence>
<proteinExistence type="inferred from homology"/>
<evidence type="ECO:0000256" key="8">
    <source>
        <dbReference type="ARBA" id="ARBA00023316"/>
    </source>
</evidence>
<dbReference type="UniPathway" id="UPA00219"/>
<feature type="binding site" evidence="10">
    <location>
        <position position="447"/>
    </location>
    <ligand>
        <name>substrate</name>
    </ligand>
</feature>
<accession>A0A1F6FHM3</accession>
<reference evidence="15 16" key="1">
    <citation type="journal article" date="2016" name="Nat. Commun.">
        <title>Thousands of microbial genomes shed light on interconnected biogeochemical processes in an aquifer system.</title>
        <authorList>
            <person name="Anantharaman K."/>
            <person name="Brown C.T."/>
            <person name="Hug L.A."/>
            <person name="Sharon I."/>
            <person name="Castelle C.J."/>
            <person name="Probst A.J."/>
            <person name="Thomas B.C."/>
            <person name="Singh A."/>
            <person name="Wilkins M.J."/>
            <person name="Karaoz U."/>
            <person name="Brodie E.L."/>
            <person name="Williams K.H."/>
            <person name="Hubbard S.S."/>
            <person name="Banfield J.F."/>
        </authorList>
    </citation>
    <scope>NUCLEOTIDE SEQUENCE [LARGE SCALE GENOMIC DNA]</scope>
</reference>
<evidence type="ECO:0000256" key="10">
    <source>
        <dbReference type="PIRSR" id="PIRSR618044-2"/>
    </source>
</evidence>
<evidence type="ECO:0000256" key="3">
    <source>
        <dbReference type="ARBA" id="ARBA00022679"/>
    </source>
</evidence>
<dbReference type="Proteomes" id="UP000177325">
    <property type="component" value="Unassembled WGS sequence"/>
</dbReference>
<sequence length="500" mass="54358">MEDETPRRFYAVRLEDETPTPGNGSLIPYLKPKSVATAERKTSALRQIDTYAVLFLLPLAAFVFVISAGYLGVQSLASVGSAPVPEVHLPAGQADSGSVLNYGVQVALSQPNFFAETREAFVEAATTFIEADLTAMQLRFFENGILTESAPILAKGIEGTWWQTPAGLYAVEFKKERHFSTVGQIYQPWSLSFQGNFFIHGWPEFADGTKVNEEFAGGGIRLADADAERLYKLVSVGTPVLVHAADVEAEDFVYEPKIPDLKTPHYLIADVKSSTVLASSDLDAVAPIASVAKLMTALVAAEHINLDSSVYVNEPTFVQSLIPRLGERSKVSMYSLLQLLLVESSNEAAEVIAAELGREEFIALMNQKARSLGMLHTNFADASGLSAENTSSLSDLFRLAQYIYTNRSFILEITANQNTASSYTGGEFGELVNFNKVETLDNFIGGKVGETIAAGQTSVTLHTISVKGKERVVAIIILGSENRNDDVRDLLKYAEERFGG</sequence>
<comment type="caution">
    <text evidence="11">Lacks conserved residue(s) required for the propagation of feature annotation.</text>
</comment>
<dbReference type="Pfam" id="PF03734">
    <property type="entry name" value="YkuD"/>
    <property type="match status" value="1"/>
</dbReference>
<dbReference type="InterPro" id="IPR005490">
    <property type="entry name" value="LD_TPept_cat_dom"/>
</dbReference>
<name>A0A1F6FHM3_9BACT</name>
<comment type="similarity">
    <text evidence="2 12">Belongs to the peptidase S11 family.</text>
</comment>
<keyword evidence="5" id="KW-0378">Hydrolase</keyword>
<dbReference type="GO" id="GO:0018104">
    <property type="term" value="P:peptidoglycan-protein cross-linking"/>
    <property type="evidence" value="ECO:0007669"/>
    <property type="project" value="TreeGrafter"/>
</dbReference>
<evidence type="ECO:0000256" key="11">
    <source>
        <dbReference type="PROSITE-ProRule" id="PRU01373"/>
    </source>
</evidence>
<evidence type="ECO:0000256" key="12">
    <source>
        <dbReference type="RuleBase" id="RU004016"/>
    </source>
</evidence>
<keyword evidence="13" id="KW-1133">Transmembrane helix</keyword>
<feature type="active site" description="Acyl-ester intermediate" evidence="9">
    <location>
        <position position="290"/>
    </location>
</feature>
<dbReference type="Gene3D" id="3.40.710.10">
    <property type="entry name" value="DD-peptidase/beta-lactamase superfamily"/>
    <property type="match status" value="1"/>
</dbReference>
<dbReference type="PANTHER" id="PTHR30582:SF2">
    <property type="entry name" value="L,D-TRANSPEPTIDASE YCIB-RELATED"/>
    <property type="match status" value="1"/>
</dbReference>
<dbReference type="GO" id="GO:0005576">
    <property type="term" value="C:extracellular region"/>
    <property type="evidence" value="ECO:0007669"/>
    <property type="project" value="TreeGrafter"/>
</dbReference>
<organism evidence="15 16">
    <name type="scientific">Candidatus Kaiserbacteria bacterium RIFCSPLOWO2_12_FULL_45_26</name>
    <dbReference type="NCBI Taxonomy" id="1798525"/>
    <lineage>
        <taxon>Bacteria</taxon>
        <taxon>Candidatus Kaiseribacteriota</taxon>
    </lineage>
</organism>
<dbReference type="PROSITE" id="PS52029">
    <property type="entry name" value="LD_TPASE"/>
    <property type="match status" value="1"/>
</dbReference>
<dbReference type="EMBL" id="MFMM01000001">
    <property type="protein sequence ID" value="OGG85362.1"/>
    <property type="molecule type" value="Genomic_DNA"/>
</dbReference>
<feature type="active site" evidence="9">
    <location>
        <position position="344"/>
    </location>
</feature>
<dbReference type="SUPFAM" id="SSF56601">
    <property type="entry name" value="beta-lactamase/transpeptidase-like"/>
    <property type="match status" value="1"/>
</dbReference>
<dbReference type="SUPFAM" id="SSF141523">
    <property type="entry name" value="L,D-transpeptidase catalytic domain-like"/>
    <property type="match status" value="1"/>
</dbReference>
<evidence type="ECO:0000256" key="7">
    <source>
        <dbReference type="ARBA" id="ARBA00022984"/>
    </source>
</evidence>
<evidence type="ECO:0000256" key="2">
    <source>
        <dbReference type="ARBA" id="ARBA00007164"/>
    </source>
</evidence>
<comment type="caution">
    <text evidence="15">The sequence shown here is derived from an EMBL/GenBank/DDBJ whole genome shotgun (WGS) entry which is preliminary data.</text>
</comment>
<keyword evidence="7 11" id="KW-0573">Peptidoglycan synthesis</keyword>
<dbReference type="InterPro" id="IPR001967">
    <property type="entry name" value="Peptidase_S11_N"/>
</dbReference>
<dbReference type="InterPro" id="IPR038063">
    <property type="entry name" value="Transpep_catalytic_dom"/>
</dbReference>
<dbReference type="InterPro" id="IPR050979">
    <property type="entry name" value="LD-transpeptidase"/>
</dbReference>
<feature type="active site" description="Proton acceptor" evidence="9">
    <location>
        <position position="293"/>
    </location>
</feature>
<dbReference type="CDD" id="cd16913">
    <property type="entry name" value="YkuD_like"/>
    <property type="match status" value="1"/>
</dbReference>
<evidence type="ECO:0000256" key="4">
    <source>
        <dbReference type="ARBA" id="ARBA00022729"/>
    </source>
</evidence>
<evidence type="ECO:0000256" key="5">
    <source>
        <dbReference type="ARBA" id="ARBA00022801"/>
    </source>
</evidence>
<keyword evidence="8 11" id="KW-0961">Cell wall biogenesis/degradation</keyword>
<protein>
    <recommendedName>
        <fullName evidence="14">L,D-TPase catalytic domain-containing protein</fullName>
    </recommendedName>
</protein>
<evidence type="ECO:0000256" key="9">
    <source>
        <dbReference type="PIRSR" id="PIRSR618044-1"/>
    </source>
</evidence>
<gene>
    <name evidence="15" type="ORF">A3G90_04915</name>
</gene>